<dbReference type="EMBL" id="HBUF01110586">
    <property type="protein sequence ID" value="CAG6640088.1"/>
    <property type="molecule type" value="Transcribed_RNA"/>
</dbReference>
<sequence length="137" mass="15193">MHSIEFEEFFLPGVSSLPNNPFEHPLWIVSPASISALLEGPASFVFGSSSISELVVAKTVDSWAIFCNCIPSESLKCFISMSRFFWRRESRSGVGDEGGGWYEPPPVSSLICFSVVSLRFVLALKFSHDRLRVSIVT</sequence>
<proteinExistence type="predicted"/>
<accession>A0A8D8QX66</accession>
<protein>
    <submittedName>
        <fullName evidence="1">Uncharacterized protein</fullName>
    </submittedName>
</protein>
<organism evidence="1">
    <name type="scientific">Cacopsylla melanoneura</name>
    <dbReference type="NCBI Taxonomy" id="428564"/>
    <lineage>
        <taxon>Eukaryota</taxon>
        <taxon>Metazoa</taxon>
        <taxon>Ecdysozoa</taxon>
        <taxon>Arthropoda</taxon>
        <taxon>Hexapoda</taxon>
        <taxon>Insecta</taxon>
        <taxon>Pterygota</taxon>
        <taxon>Neoptera</taxon>
        <taxon>Paraneoptera</taxon>
        <taxon>Hemiptera</taxon>
        <taxon>Sternorrhyncha</taxon>
        <taxon>Psylloidea</taxon>
        <taxon>Psyllidae</taxon>
        <taxon>Psyllinae</taxon>
        <taxon>Cacopsylla</taxon>
    </lineage>
</organism>
<dbReference type="AlphaFoldDB" id="A0A8D8QX66"/>
<evidence type="ECO:0000313" key="1">
    <source>
        <dbReference type="EMBL" id="CAG6640088.1"/>
    </source>
</evidence>
<reference evidence="1" key="1">
    <citation type="submission" date="2021-05" db="EMBL/GenBank/DDBJ databases">
        <authorList>
            <person name="Alioto T."/>
            <person name="Alioto T."/>
            <person name="Gomez Garrido J."/>
        </authorList>
    </citation>
    <scope>NUCLEOTIDE SEQUENCE</scope>
</reference>
<name>A0A8D8QX66_9HEMI</name>